<dbReference type="InterPro" id="IPR029044">
    <property type="entry name" value="Nucleotide-diphossugar_trans"/>
</dbReference>
<dbReference type="EMBL" id="CPZJ01000006">
    <property type="protein sequence ID" value="CNF65150.1"/>
    <property type="molecule type" value="Genomic_DNA"/>
</dbReference>
<dbReference type="InterPro" id="IPR001173">
    <property type="entry name" value="Glyco_trans_2-like"/>
</dbReference>
<keyword evidence="2" id="KW-0328">Glycosyltransferase</keyword>
<accession>A0A0T9M5H0</accession>
<dbReference type="PANTHER" id="PTHR22916">
    <property type="entry name" value="GLYCOSYLTRANSFERASE"/>
    <property type="match status" value="1"/>
</dbReference>
<protein>
    <submittedName>
        <fullName evidence="2">Putative glycosyltransferase</fullName>
        <ecNumber evidence="2">2.4.-.-</ecNumber>
        <ecNumber evidence="2">2.4.1.212</ecNumber>
    </submittedName>
</protein>
<gene>
    <name evidence="2" type="primary">wbcG_2</name>
    <name evidence="2" type="ORF">ERS008530_01743</name>
</gene>
<dbReference type="EC" id="2.4.-.-" evidence="2"/>
<dbReference type="Pfam" id="PF00535">
    <property type="entry name" value="Glycos_transf_2"/>
    <property type="match status" value="1"/>
</dbReference>
<evidence type="ECO:0000313" key="3">
    <source>
        <dbReference type="Proteomes" id="UP000038750"/>
    </source>
</evidence>
<dbReference type="OrthoDB" id="6813549at2"/>
<dbReference type="SUPFAM" id="SSF53448">
    <property type="entry name" value="Nucleotide-diphospho-sugar transferases"/>
    <property type="match status" value="1"/>
</dbReference>
<feature type="domain" description="Glycosyltransferase 2-like" evidence="1">
    <location>
        <begin position="20"/>
        <end position="149"/>
    </location>
</feature>
<dbReference type="GO" id="GO:0050501">
    <property type="term" value="F:hyaluronan synthase activity"/>
    <property type="evidence" value="ECO:0007669"/>
    <property type="project" value="UniProtKB-EC"/>
</dbReference>
<dbReference type="AlphaFoldDB" id="A0A0T9M5H0"/>
<reference evidence="2 3" key="1">
    <citation type="submission" date="2015-03" db="EMBL/GenBank/DDBJ databases">
        <authorList>
            <person name="Murphy D."/>
        </authorList>
    </citation>
    <scope>NUCLEOTIDE SEQUENCE [LARGE SCALE GENOMIC DNA]</scope>
    <source>
        <strain evidence="2 3">BR165/97</strain>
    </source>
</reference>
<sequence length="273" mass="31622">MGLIESINKMNNKNRNPLVSVILPVYNSEKFLTEALLSIIEQLYSNIEIIIINDGSTDNSLEIIKYFQKRDHRIKIISRENRGLVSSLNEGISNAEGDFIARMDADDISAPDRIYKQLNYILANPSIDILGSNIEYINDSSEKIGESKYPLSNLQIRKTLPFWCCLAHPTILAKKSVFVAHEQYKSKYRSEDYELWLRLRRNKKIQFGNMRESLLKYRLHGSQMTDVKNLKLIVKSNLSLKMRELVLTRDIVFLLGMLRDIISLVYSKVKTFL</sequence>
<dbReference type="Gene3D" id="3.90.550.10">
    <property type="entry name" value="Spore Coat Polysaccharide Biosynthesis Protein SpsA, Chain A"/>
    <property type="match status" value="1"/>
</dbReference>
<name>A0A0T9M5H0_YERIN</name>
<dbReference type="PANTHER" id="PTHR22916:SF3">
    <property type="entry name" value="UDP-GLCNAC:BETAGAL BETA-1,3-N-ACETYLGLUCOSAMINYLTRANSFERASE-LIKE PROTEIN 1"/>
    <property type="match status" value="1"/>
</dbReference>
<proteinExistence type="predicted"/>
<organism evidence="2 3">
    <name type="scientific">Yersinia intermedia</name>
    <dbReference type="NCBI Taxonomy" id="631"/>
    <lineage>
        <taxon>Bacteria</taxon>
        <taxon>Pseudomonadati</taxon>
        <taxon>Pseudomonadota</taxon>
        <taxon>Gammaproteobacteria</taxon>
        <taxon>Enterobacterales</taxon>
        <taxon>Yersiniaceae</taxon>
        <taxon>Yersinia</taxon>
    </lineage>
</organism>
<dbReference type="EC" id="2.4.1.212" evidence="2"/>
<keyword evidence="2" id="KW-0808">Transferase</keyword>
<evidence type="ECO:0000313" key="2">
    <source>
        <dbReference type="EMBL" id="CNF65150.1"/>
    </source>
</evidence>
<evidence type="ECO:0000259" key="1">
    <source>
        <dbReference type="Pfam" id="PF00535"/>
    </source>
</evidence>
<dbReference type="Proteomes" id="UP000038750">
    <property type="component" value="Unassembled WGS sequence"/>
</dbReference>